<evidence type="ECO:0000313" key="2">
    <source>
        <dbReference type="Proteomes" id="UP000515211"/>
    </source>
</evidence>
<sequence length="135" mass="15075">MIMIMAEVTARNRSSSSNKKKGLSGGMLKFKILLEKLHKVVLLLVGKNNKPSSSYVKEGHFAVIATVEGPKRFLVPLRCLRNPTFLSLLERAAEEYGFDQLGAITIPCNPSDIETLLAHHQVEKEEDENAREDLI</sequence>
<dbReference type="AlphaFoldDB" id="A0A9C6TTT5"/>
<evidence type="ECO:0000256" key="1">
    <source>
        <dbReference type="ARBA" id="ARBA00006974"/>
    </source>
</evidence>
<reference evidence="2" key="1">
    <citation type="journal article" date="2016" name="Nat. Genet.">
        <title>The genome sequences of Arachis duranensis and Arachis ipaensis, the diploid ancestors of cultivated peanut.</title>
        <authorList>
            <person name="Bertioli D.J."/>
            <person name="Cannon S.B."/>
            <person name="Froenicke L."/>
            <person name="Huang G."/>
            <person name="Farmer A.D."/>
            <person name="Cannon E.K."/>
            <person name="Liu X."/>
            <person name="Gao D."/>
            <person name="Clevenger J."/>
            <person name="Dash S."/>
            <person name="Ren L."/>
            <person name="Moretzsohn M.C."/>
            <person name="Shirasawa K."/>
            <person name="Huang W."/>
            <person name="Vidigal B."/>
            <person name="Abernathy B."/>
            <person name="Chu Y."/>
            <person name="Niederhuth C.E."/>
            <person name="Umale P."/>
            <person name="Araujo A.C."/>
            <person name="Kozik A."/>
            <person name="Kim K.D."/>
            <person name="Burow M.D."/>
            <person name="Varshney R.K."/>
            <person name="Wang X."/>
            <person name="Zhang X."/>
            <person name="Barkley N."/>
            <person name="Guimaraes P.M."/>
            <person name="Isobe S."/>
            <person name="Guo B."/>
            <person name="Liao B."/>
            <person name="Stalker H.T."/>
            <person name="Schmitz R.J."/>
            <person name="Scheffler B.E."/>
            <person name="Leal-Bertioli S.C."/>
            <person name="Xun X."/>
            <person name="Jackson S.A."/>
            <person name="Michelmore R."/>
            <person name="Ozias-Akins P."/>
        </authorList>
    </citation>
    <scope>NUCLEOTIDE SEQUENCE [LARGE SCALE GENOMIC DNA]</scope>
    <source>
        <strain evidence="2">cv. V14167</strain>
    </source>
</reference>
<comment type="similarity">
    <text evidence="1">Belongs to the ARG7 family.</text>
</comment>
<organism evidence="2 3">
    <name type="scientific">Arachis duranensis</name>
    <name type="common">Wild peanut</name>
    <dbReference type="NCBI Taxonomy" id="130453"/>
    <lineage>
        <taxon>Eukaryota</taxon>
        <taxon>Viridiplantae</taxon>
        <taxon>Streptophyta</taxon>
        <taxon>Embryophyta</taxon>
        <taxon>Tracheophyta</taxon>
        <taxon>Spermatophyta</taxon>
        <taxon>Magnoliopsida</taxon>
        <taxon>eudicotyledons</taxon>
        <taxon>Gunneridae</taxon>
        <taxon>Pentapetalae</taxon>
        <taxon>rosids</taxon>
        <taxon>fabids</taxon>
        <taxon>Fabales</taxon>
        <taxon>Fabaceae</taxon>
        <taxon>Papilionoideae</taxon>
        <taxon>50 kb inversion clade</taxon>
        <taxon>dalbergioids sensu lato</taxon>
        <taxon>Dalbergieae</taxon>
        <taxon>Pterocarpus clade</taxon>
        <taxon>Arachis</taxon>
    </lineage>
</organism>
<dbReference type="GeneID" id="107476503"/>
<dbReference type="Pfam" id="PF02519">
    <property type="entry name" value="Auxin_inducible"/>
    <property type="match status" value="1"/>
</dbReference>
<dbReference type="PANTHER" id="PTHR31374">
    <property type="entry name" value="AUXIN-INDUCED PROTEIN-LIKE-RELATED"/>
    <property type="match status" value="1"/>
</dbReference>
<accession>A0A9C6TTT5</accession>
<dbReference type="InterPro" id="IPR003676">
    <property type="entry name" value="SAUR_fam"/>
</dbReference>
<name>A0A9C6TTT5_ARADU</name>
<dbReference type="KEGG" id="adu:107476503"/>
<dbReference type="GO" id="GO:0009733">
    <property type="term" value="P:response to auxin"/>
    <property type="evidence" value="ECO:0007669"/>
    <property type="project" value="InterPro"/>
</dbReference>
<gene>
    <name evidence="3" type="primary">LOC107476503</name>
</gene>
<reference evidence="3" key="2">
    <citation type="submission" date="2025-08" db="UniProtKB">
        <authorList>
            <consortium name="RefSeq"/>
        </authorList>
    </citation>
    <scope>IDENTIFICATION</scope>
    <source>
        <tissue evidence="3">Whole plant</tissue>
    </source>
</reference>
<proteinExistence type="inferred from homology"/>
<protein>
    <submittedName>
        <fullName evidence="3">Auxin-induced protein X10A-like</fullName>
    </submittedName>
</protein>
<dbReference type="RefSeq" id="XP_052114838.1">
    <property type="nucleotide sequence ID" value="XM_052258878.1"/>
</dbReference>
<dbReference type="Proteomes" id="UP000515211">
    <property type="component" value="Chromosome 3"/>
</dbReference>
<keyword evidence="2" id="KW-1185">Reference proteome</keyword>
<dbReference type="PANTHER" id="PTHR31374:SF16">
    <property type="entry name" value="AUXIN-RESPONSIVE FAMILY PROTEIN"/>
    <property type="match status" value="1"/>
</dbReference>
<evidence type="ECO:0000313" key="3">
    <source>
        <dbReference type="RefSeq" id="XP_052114838.1"/>
    </source>
</evidence>